<evidence type="ECO:0000256" key="1">
    <source>
        <dbReference type="PROSITE-ProRule" id="PRU10141"/>
    </source>
</evidence>
<organism evidence="4 5">
    <name type="scientific">Paramormyrops kingsleyae</name>
    <dbReference type="NCBI Taxonomy" id="1676925"/>
    <lineage>
        <taxon>Eukaryota</taxon>
        <taxon>Metazoa</taxon>
        <taxon>Chordata</taxon>
        <taxon>Craniata</taxon>
        <taxon>Vertebrata</taxon>
        <taxon>Euteleostomi</taxon>
        <taxon>Actinopterygii</taxon>
        <taxon>Neopterygii</taxon>
        <taxon>Teleostei</taxon>
        <taxon>Osteoglossocephala</taxon>
        <taxon>Osteoglossomorpha</taxon>
        <taxon>Osteoglossiformes</taxon>
        <taxon>Mormyridae</taxon>
        <taxon>Paramormyrops</taxon>
    </lineage>
</organism>
<dbReference type="GeneTree" id="ENSGT00940000161064"/>
<dbReference type="SUPFAM" id="SSF56112">
    <property type="entry name" value="Protein kinase-like (PK-like)"/>
    <property type="match status" value="1"/>
</dbReference>
<reference evidence="4" key="1">
    <citation type="submission" date="2025-08" db="UniProtKB">
        <authorList>
            <consortium name="Ensembl"/>
        </authorList>
    </citation>
    <scope>IDENTIFICATION</scope>
</reference>
<dbReference type="InterPro" id="IPR051681">
    <property type="entry name" value="Ser/Thr_Kinases-Pseudokinases"/>
</dbReference>
<feature type="compositionally biased region" description="Basic residues" evidence="2">
    <location>
        <begin position="322"/>
        <end position="337"/>
    </location>
</feature>
<proteinExistence type="predicted"/>
<dbReference type="GO" id="GO:0007017">
    <property type="term" value="P:microtubule-based process"/>
    <property type="evidence" value="ECO:0007669"/>
    <property type="project" value="TreeGrafter"/>
</dbReference>
<feature type="region of interest" description="Disordered" evidence="2">
    <location>
        <begin position="320"/>
        <end position="371"/>
    </location>
</feature>
<name>A0A3B3Q361_9TELE</name>
<dbReference type="InterPro" id="IPR017441">
    <property type="entry name" value="Protein_kinase_ATP_BS"/>
</dbReference>
<keyword evidence="1" id="KW-0547">Nucleotide-binding</keyword>
<dbReference type="Gene3D" id="3.30.200.20">
    <property type="entry name" value="Phosphorylase Kinase, domain 1"/>
    <property type="match status" value="1"/>
</dbReference>
<feature type="compositionally biased region" description="Low complexity" evidence="2">
    <location>
        <begin position="350"/>
        <end position="371"/>
    </location>
</feature>
<dbReference type="GO" id="GO:0005813">
    <property type="term" value="C:centrosome"/>
    <property type="evidence" value="ECO:0007669"/>
    <property type="project" value="TreeGrafter"/>
</dbReference>
<evidence type="ECO:0000313" key="5">
    <source>
        <dbReference type="Proteomes" id="UP000261540"/>
    </source>
</evidence>
<evidence type="ECO:0000313" key="4">
    <source>
        <dbReference type="Ensembl" id="ENSPKIP00000001017.1"/>
    </source>
</evidence>
<dbReference type="SMART" id="SM00220">
    <property type="entry name" value="S_TKc"/>
    <property type="match status" value="1"/>
</dbReference>
<dbReference type="InterPro" id="IPR011009">
    <property type="entry name" value="Kinase-like_dom_sf"/>
</dbReference>
<protein>
    <submittedName>
        <fullName evidence="4">Mitogen-activated protein kinase kinase kinase 11</fullName>
    </submittedName>
</protein>
<keyword evidence="5" id="KW-1185">Reference proteome</keyword>
<reference evidence="4" key="2">
    <citation type="submission" date="2025-09" db="UniProtKB">
        <authorList>
            <consortium name="Ensembl"/>
        </authorList>
    </citation>
    <scope>IDENTIFICATION</scope>
</reference>
<dbReference type="InterPro" id="IPR000719">
    <property type="entry name" value="Prot_kinase_dom"/>
</dbReference>
<dbReference type="InterPro" id="IPR001245">
    <property type="entry name" value="Ser-Thr/Tyr_kinase_cat_dom"/>
</dbReference>
<dbReference type="PROSITE" id="PS50011">
    <property type="entry name" value="PROTEIN_KINASE_DOM"/>
    <property type="match status" value="1"/>
</dbReference>
<dbReference type="GO" id="GO:0043065">
    <property type="term" value="P:positive regulation of apoptotic process"/>
    <property type="evidence" value="ECO:0007669"/>
    <property type="project" value="TreeGrafter"/>
</dbReference>
<dbReference type="Ensembl" id="ENSPKIT00000024924.1">
    <property type="protein sequence ID" value="ENSPKIP00000001017.1"/>
    <property type="gene ID" value="ENSPKIG00000019415.1"/>
</dbReference>
<sequence length="371" mass="41733">MTSTAKDFEPEEVDFAELSLEEVIGVGGFGKVYRGTWRGDLVAVKNVRREARLFAMLTHPNIITLKGVCLQEPNMCLIMEYAAGGPLSRALAGRRIPPHILVNWAVQIAGGMLYLHSGAIVPVIHRDLKSNNSKRLVLDYTLKITDFGLAREWHKTTKMSAAGTYAWMAPEVIKTSTFSRGSDVWSYGVLLWELLTGEVPYRGIDCLAVAYGVAVNKLTLPVPSTCPEPFAQLMTGANANLPQHLPPYLIRRRSALVYMLPGHGRGAELHCREEELQRAALQQKSHEEFLRQREQQLARWEQDVFERELSLLIRHMNQEKPKVKKRKGTFKKHKLKFRSSEKISMPQGTPARSPARPLARPLAALRPASRP</sequence>
<feature type="binding site" evidence="1">
    <location>
        <position position="45"/>
    </location>
    <ligand>
        <name>ATP</name>
        <dbReference type="ChEBI" id="CHEBI:30616"/>
    </ligand>
</feature>
<dbReference type="Proteomes" id="UP000261540">
    <property type="component" value="Unplaced"/>
</dbReference>
<dbReference type="PROSITE" id="PS00107">
    <property type="entry name" value="PROTEIN_KINASE_ATP"/>
    <property type="match status" value="1"/>
</dbReference>
<dbReference type="PANTHER" id="PTHR44329">
    <property type="entry name" value="SERINE/THREONINE-PROTEIN KINASE TNNI3K-RELATED"/>
    <property type="match status" value="1"/>
</dbReference>
<dbReference type="PANTHER" id="PTHR44329:SF46">
    <property type="entry name" value="MITOGEN-ACTIVATED PROTEIN KINASE KINASE KINASE 11"/>
    <property type="match status" value="1"/>
</dbReference>
<dbReference type="GO" id="GO:0004706">
    <property type="term" value="F:JUN kinase kinase kinase activity"/>
    <property type="evidence" value="ECO:0007669"/>
    <property type="project" value="TreeGrafter"/>
</dbReference>
<evidence type="ECO:0000256" key="2">
    <source>
        <dbReference type="SAM" id="MobiDB-lite"/>
    </source>
</evidence>
<accession>A0A3B3Q361</accession>
<dbReference type="Gene3D" id="1.10.510.10">
    <property type="entry name" value="Transferase(Phosphotransferase) domain 1"/>
    <property type="match status" value="1"/>
</dbReference>
<keyword evidence="1" id="KW-0067">ATP-binding</keyword>
<feature type="domain" description="Protein kinase" evidence="3">
    <location>
        <begin position="18"/>
        <end position="371"/>
    </location>
</feature>
<dbReference type="AlphaFoldDB" id="A0A3B3Q361"/>
<dbReference type="Pfam" id="PF07714">
    <property type="entry name" value="PK_Tyr_Ser-Thr"/>
    <property type="match status" value="1"/>
</dbReference>
<evidence type="ECO:0000259" key="3">
    <source>
        <dbReference type="PROSITE" id="PS50011"/>
    </source>
</evidence>
<dbReference type="GO" id="GO:0005524">
    <property type="term" value="F:ATP binding"/>
    <property type="evidence" value="ECO:0007669"/>
    <property type="project" value="UniProtKB-UniRule"/>
</dbReference>